<protein>
    <submittedName>
        <fullName evidence="3">Acyl-CoA synthetase/AMP-acid ligase</fullName>
    </submittedName>
</protein>
<dbReference type="InterPro" id="IPR042099">
    <property type="entry name" value="ANL_N_sf"/>
</dbReference>
<keyword evidence="1 3" id="KW-0436">Ligase</keyword>
<dbReference type="Gene3D" id="3.40.50.12780">
    <property type="entry name" value="N-terminal domain of ligase-like"/>
    <property type="match status" value="1"/>
</dbReference>
<dbReference type="OrthoDB" id="9787658at2"/>
<dbReference type="RefSeq" id="WP_090718306.1">
    <property type="nucleotide sequence ID" value="NZ_CAESAP020000276.1"/>
</dbReference>
<evidence type="ECO:0000313" key="3">
    <source>
        <dbReference type="EMBL" id="SEI04092.1"/>
    </source>
</evidence>
<evidence type="ECO:0000256" key="1">
    <source>
        <dbReference type="ARBA" id="ARBA00022598"/>
    </source>
</evidence>
<dbReference type="GO" id="GO:0016874">
    <property type="term" value="F:ligase activity"/>
    <property type="evidence" value="ECO:0007669"/>
    <property type="project" value="UniProtKB-KW"/>
</dbReference>
<dbReference type="EMBL" id="CDSC02000481">
    <property type="protein sequence ID" value="SEI04092.1"/>
    <property type="molecule type" value="Genomic_DNA"/>
</dbReference>
<organism evidence="3 4">
    <name type="scientific">Bathymodiolus azoricus thioautotrophic gill symbiont</name>
    <dbReference type="NCBI Taxonomy" id="235205"/>
    <lineage>
        <taxon>Bacteria</taxon>
        <taxon>Pseudomonadati</taxon>
        <taxon>Pseudomonadota</taxon>
        <taxon>Gammaproteobacteria</taxon>
        <taxon>sulfur-oxidizing symbionts</taxon>
    </lineage>
</organism>
<sequence length="438" mass="49424">MKKTFKLLNNLDKNAIAIYHGRKIFKEEFLSHVELTKNHLLLLKYAINLCENRYHFLVAFAACTSLGQISLFPSSKAKKEIERLSESYFNSYLINDEDVVDLYQQNNKNEFKKIENFDINAQQTVAILFTSGTTGKAKENPKTWGQLNESSIRVGRRLWPKGVHGKCMIATVPPQHMFGFETSIIYPLTLGVMMHDGYPFYPLDIQQIALETPEPKILITTPLHLKACIGLKENWHNIDSVISATSLLSSDIANEVAKILSTHVFEIYGCSESGAIATRQTNKGDRWELLEDYDIKAKGNNVLLKAVGYKNLINISDQIKMISNRFFYLLGRSSDLVKIGGKRESLSGLSHKLKKIDGVDDGIFFIPKENTDQRVRLAALAVSSTLTRNQIIHLLSQTIDSVFLPRPLRVVANLPYNELGKLPLNNLIKMIDGTPLDI</sequence>
<accession>A0A1H6N1Y1</accession>
<dbReference type="PROSITE" id="PS00455">
    <property type="entry name" value="AMP_BINDING"/>
    <property type="match status" value="1"/>
</dbReference>
<gene>
    <name evidence="3" type="ORF">BAZSYMA_ACONTIG00078_6</name>
</gene>
<proteinExistence type="predicted"/>
<dbReference type="InterPro" id="IPR000873">
    <property type="entry name" value="AMP-dep_synth/lig_dom"/>
</dbReference>
<dbReference type="Proteomes" id="UP000198988">
    <property type="component" value="Unassembled WGS sequence"/>
</dbReference>
<dbReference type="AlphaFoldDB" id="A0A1H6N1Y1"/>
<evidence type="ECO:0000259" key="2">
    <source>
        <dbReference type="Pfam" id="PF00501"/>
    </source>
</evidence>
<dbReference type="InterPro" id="IPR050237">
    <property type="entry name" value="ATP-dep_AMP-bd_enzyme"/>
</dbReference>
<feature type="domain" description="AMP-dependent synthetase/ligase" evidence="2">
    <location>
        <begin position="93"/>
        <end position="289"/>
    </location>
</feature>
<dbReference type="SUPFAM" id="SSF56801">
    <property type="entry name" value="Acetyl-CoA synthetase-like"/>
    <property type="match status" value="1"/>
</dbReference>
<evidence type="ECO:0000313" key="4">
    <source>
        <dbReference type="Proteomes" id="UP000198988"/>
    </source>
</evidence>
<dbReference type="InterPro" id="IPR020845">
    <property type="entry name" value="AMP-binding_CS"/>
</dbReference>
<dbReference type="InterPro" id="IPR045851">
    <property type="entry name" value="AMP-bd_C_sf"/>
</dbReference>
<name>A0A1H6N1Y1_9GAMM</name>
<dbReference type="Gene3D" id="3.30.300.30">
    <property type="match status" value="1"/>
</dbReference>
<dbReference type="PANTHER" id="PTHR43767">
    <property type="entry name" value="LONG-CHAIN-FATTY-ACID--COA LIGASE"/>
    <property type="match status" value="1"/>
</dbReference>
<dbReference type="Pfam" id="PF00501">
    <property type="entry name" value="AMP-binding"/>
    <property type="match status" value="1"/>
</dbReference>
<dbReference type="PANTHER" id="PTHR43767:SF8">
    <property type="entry name" value="LONG-CHAIN-FATTY-ACID--COA LIGASE"/>
    <property type="match status" value="1"/>
</dbReference>
<reference evidence="4" key="1">
    <citation type="submission" date="2016-06" db="EMBL/GenBank/DDBJ databases">
        <authorList>
            <person name="Petersen J."/>
            <person name="Sayavedra L."/>
        </authorList>
    </citation>
    <scope>NUCLEOTIDE SEQUENCE [LARGE SCALE GENOMIC DNA]</scope>
    <source>
        <strain evidence="4">BazSymA</strain>
    </source>
</reference>